<evidence type="ECO:0000313" key="2">
    <source>
        <dbReference type="Proteomes" id="UP001153148"/>
    </source>
</evidence>
<protein>
    <submittedName>
        <fullName evidence="1">Uncharacterized protein</fullName>
    </submittedName>
</protein>
<dbReference type="Proteomes" id="UP001153148">
    <property type="component" value="Unassembled WGS sequence"/>
</dbReference>
<sequence length="74" mass="8798">MERNERLRYILSELGEDTTHVEDPEWTPEERPLTIMKVEEWEVIDPVHPDDWCQFGDSIRQVKTGIDRDLESVS</sequence>
<name>A0ABN7NP95_TIMPD</name>
<accession>A0ABN7NP95</accession>
<gene>
    <name evidence="1" type="ORF">TPAB3V08_LOCUS3429</name>
</gene>
<keyword evidence="2" id="KW-1185">Reference proteome</keyword>
<comment type="caution">
    <text evidence="1">The sequence shown here is derived from an EMBL/GenBank/DDBJ whole genome shotgun (WGS) entry which is preliminary data.</text>
</comment>
<organism evidence="1 2">
    <name type="scientific">Timema podura</name>
    <name type="common">Walking stick</name>
    <dbReference type="NCBI Taxonomy" id="61482"/>
    <lineage>
        <taxon>Eukaryota</taxon>
        <taxon>Metazoa</taxon>
        <taxon>Ecdysozoa</taxon>
        <taxon>Arthropoda</taxon>
        <taxon>Hexapoda</taxon>
        <taxon>Insecta</taxon>
        <taxon>Pterygota</taxon>
        <taxon>Neoptera</taxon>
        <taxon>Polyneoptera</taxon>
        <taxon>Phasmatodea</taxon>
        <taxon>Timematodea</taxon>
        <taxon>Timematoidea</taxon>
        <taxon>Timematidae</taxon>
        <taxon>Timema</taxon>
    </lineage>
</organism>
<evidence type="ECO:0000313" key="1">
    <source>
        <dbReference type="EMBL" id="CAG2056437.1"/>
    </source>
</evidence>
<dbReference type="EMBL" id="CAJPIN010003838">
    <property type="protein sequence ID" value="CAG2056437.1"/>
    <property type="molecule type" value="Genomic_DNA"/>
</dbReference>
<reference evidence="1" key="1">
    <citation type="submission" date="2021-03" db="EMBL/GenBank/DDBJ databases">
        <authorList>
            <person name="Tran Van P."/>
        </authorList>
    </citation>
    <scope>NUCLEOTIDE SEQUENCE</scope>
</reference>
<proteinExistence type="predicted"/>